<sequence length="1236" mass="135225">MDNKIIVMYRAKKYLKILSIALLFLLIGLVIYEYIKITPKDVNFTNITSSSVTVSWTTKSVLPGVVFVQEKNSLLPLNIFGIGKEKFFDTRDVRKAEIDAVASTQEKSSENGTEDLSISDFEIELIVKEKSDYFTHHVIVKGLDPEKEYYFMIGDALLFTSAKDIKNISKVKTLPTPEGIVTPQPAYGTITDAQNSDDMPLNLQTPVSDAVVYLNFLDNETGKRSNVFSSSVNSSGNWYMDVSSAVDEMGNPFLETYNTVKENVFAEILIDAGPLGKWSKIENSNWISPVSWSVLNMPNAIEQKGMVGALTRIDEEKEVKGALLSTINAGLIECDATCGTWNVSTNKCVCPSGMKVNSSGGCVCVSGTFNPSNCSCTTYTPPPGETTPPPAPSPVCGGKAIYWGTDTSAWANASYCAVGDPNNKPSLPIAGTSVSWKCENGDASKTCTATREGVPTPPTCGSKAGNYSYLSADAKASWDAGAYCGVGEPTSTPGLPDQGASVSWVCKKDDLTVSCKASRQGLVSPSKENCTHLLTWCGDCYYKDQNEQYVKCDQSLCTKPIECSSTPPQNQEQYSCSPSGKLYESCTNVNELCYRCEWAQIGTSYGAKWVGTGGESCIGISNQQISNCSASAAQTKCVNSGGEWANDSCACSPTKYLKLEDGACVCSVQNMVRDGDSCKVATVPSVSCLTAKEGTPCDEKDENKVCTNGVCVVKTPISTGCQSKGESCSNTDYLSGGPFSGICNEKFQCVKVGSICSIDNPGPLVEGFVYKYNSSGNCVISNECKTGYEKDNNNNCIQLPNSTPSPSTDKYCWETGWLTFLYRVSDENKAQYCFKGEWEDITPLQDDKCLTFANEKTGECGYFNPVYCYIQEKDELYQCKENEWSRVDRIADGSKEVVATSIDIVQAEEECNKIQGCFCVSTQQRINDGEICPVTKVKLVQASKQYTIVNQVLGQSTSSSTGYIMDPQTGMFSDIKAGSYIFEYNNDSYSFLVSEADLVQGNGSVLIYIDINENGVYDEGTDTKVSDLASTVNIVALEQKFDYQLEEGFNFISIPFLISNEESRTAAGLLKKLNDVYGENLFSISKYDGTWRVVGQNSQVYDNDDFQLIPGQGYIVKAKKDMNISIVGKPVQFESENDSAQISLYKGWNLIGLYGNGIKSYTAKSLIQDINAYETPDFTANNVTRWESDAQKYDGYQLENENGVDMEYGFDFPINLLQGYFVRVQDGSGNWQPELR</sequence>
<organism evidence="2 3">
    <name type="scientific">candidate division WS6 bacterium GW2011_GWE1_34_7</name>
    <dbReference type="NCBI Taxonomy" id="1619093"/>
    <lineage>
        <taxon>Bacteria</taxon>
        <taxon>Candidatus Dojkabacteria</taxon>
    </lineage>
</organism>
<dbReference type="AlphaFoldDB" id="A0A0G0E9G4"/>
<feature type="transmembrane region" description="Helical" evidence="1">
    <location>
        <begin position="14"/>
        <end position="35"/>
    </location>
</feature>
<gene>
    <name evidence="2" type="ORF">UR61_C0056G0002</name>
</gene>
<evidence type="ECO:0000256" key="1">
    <source>
        <dbReference type="SAM" id="Phobius"/>
    </source>
</evidence>
<dbReference type="Proteomes" id="UP000033866">
    <property type="component" value="Unassembled WGS sequence"/>
</dbReference>
<dbReference type="EMBL" id="LBPV01000056">
    <property type="protein sequence ID" value="KKP64012.1"/>
    <property type="molecule type" value="Genomic_DNA"/>
</dbReference>
<name>A0A0G0E9G4_9BACT</name>
<reference evidence="2 3" key="1">
    <citation type="journal article" date="2015" name="Nature">
        <title>rRNA introns, odd ribosomes, and small enigmatic genomes across a large radiation of phyla.</title>
        <authorList>
            <person name="Brown C.T."/>
            <person name="Hug L.A."/>
            <person name="Thomas B.C."/>
            <person name="Sharon I."/>
            <person name="Castelle C.J."/>
            <person name="Singh A."/>
            <person name="Wilkins M.J."/>
            <person name="Williams K.H."/>
            <person name="Banfield J.F."/>
        </authorList>
    </citation>
    <scope>NUCLEOTIDE SEQUENCE [LARGE SCALE GENOMIC DNA]</scope>
</reference>
<proteinExistence type="predicted"/>
<evidence type="ECO:0000313" key="2">
    <source>
        <dbReference type="EMBL" id="KKP64012.1"/>
    </source>
</evidence>
<dbReference type="Gene3D" id="2.60.40.380">
    <property type="entry name" value="Purple acid phosphatase-like, N-terminal"/>
    <property type="match status" value="1"/>
</dbReference>
<keyword evidence="1" id="KW-0472">Membrane</keyword>
<comment type="caution">
    <text evidence="2">The sequence shown here is derived from an EMBL/GenBank/DDBJ whole genome shotgun (WGS) entry which is preliminary data.</text>
</comment>
<evidence type="ECO:0000313" key="3">
    <source>
        <dbReference type="Proteomes" id="UP000033866"/>
    </source>
</evidence>
<protein>
    <submittedName>
        <fullName evidence="2">Uncharacterized protein</fullName>
    </submittedName>
</protein>
<keyword evidence="1" id="KW-0812">Transmembrane</keyword>
<keyword evidence="1" id="KW-1133">Transmembrane helix</keyword>
<accession>A0A0G0E9G4</accession>